<dbReference type="Proteomes" id="UP000006048">
    <property type="component" value="Chromosome"/>
</dbReference>
<name>I4B643_TURPD</name>
<dbReference type="KEGG" id="tpx:Turpa_2104"/>
<sequence>MIRRNKGTFMAILIGLWALSAANGIKDFFFEMRAKTRGEIISYSSLQEFCGWTGEKKPGETEFEYGMRRARNMFSALMAMSFLSVLFFGSVVTLIFGAFWIGGGFKDEEDDTGSNKTA</sequence>
<keyword evidence="1" id="KW-1133">Transmembrane helix</keyword>
<dbReference type="HOGENOM" id="CLU_2072120_0_0_12"/>
<keyword evidence="1" id="KW-0472">Membrane</keyword>
<evidence type="ECO:0000313" key="3">
    <source>
        <dbReference type="Proteomes" id="UP000006048"/>
    </source>
</evidence>
<dbReference type="AlphaFoldDB" id="I4B643"/>
<dbReference type="RefSeq" id="WP_014803256.1">
    <property type="nucleotide sequence ID" value="NC_018020.1"/>
</dbReference>
<gene>
    <name evidence="2" type="ordered locus">Turpa_2104</name>
</gene>
<accession>I4B643</accession>
<evidence type="ECO:0000313" key="2">
    <source>
        <dbReference type="EMBL" id="AFM12750.1"/>
    </source>
</evidence>
<reference evidence="2 3" key="1">
    <citation type="submission" date="2012-06" db="EMBL/GenBank/DDBJ databases">
        <title>The complete chromosome of genome of Turneriella parva DSM 21527.</title>
        <authorList>
            <consortium name="US DOE Joint Genome Institute (JGI-PGF)"/>
            <person name="Lucas S."/>
            <person name="Han J."/>
            <person name="Lapidus A."/>
            <person name="Bruce D."/>
            <person name="Goodwin L."/>
            <person name="Pitluck S."/>
            <person name="Peters L."/>
            <person name="Kyrpides N."/>
            <person name="Mavromatis K."/>
            <person name="Ivanova N."/>
            <person name="Mikhailova N."/>
            <person name="Chertkov O."/>
            <person name="Detter J.C."/>
            <person name="Tapia R."/>
            <person name="Han C."/>
            <person name="Land M."/>
            <person name="Hauser L."/>
            <person name="Markowitz V."/>
            <person name="Cheng J.-F."/>
            <person name="Hugenholtz P."/>
            <person name="Woyke T."/>
            <person name="Wu D."/>
            <person name="Gronow S."/>
            <person name="Wellnitz S."/>
            <person name="Brambilla E."/>
            <person name="Klenk H.-P."/>
            <person name="Eisen J.A."/>
        </authorList>
    </citation>
    <scope>NUCLEOTIDE SEQUENCE [LARGE SCALE GENOMIC DNA]</scope>
    <source>
        <strain evidence="3">ATCC BAA-1111 / DSM 21527 / NCTC 11395 / H</strain>
    </source>
</reference>
<dbReference type="EMBL" id="CP002959">
    <property type="protein sequence ID" value="AFM12750.1"/>
    <property type="molecule type" value="Genomic_DNA"/>
</dbReference>
<proteinExistence type="predicted"/>
<keyword evidence="1" id="KW-0812">Transmembrane</keyword>
<dbReference type="STRING" id="869212.Turpa_2104"/>
<evidence type="ECO:0000256" key="1">
    <source>
        <dbReference type="SAM" id="Phobius"/>
    </source>
</evidence>
<feature type="transmembrane region" description="Helical" evidence="1">
    <location>
        <begin position="73"/>
        <end position="101"/>
    </location>
</feature>
<keyword evidence="3" id="KW-1185">Reference proteome</keyword>
<organism evidence="2 3">
    <name type="scientific">Turneriella parva (strain ATCC BAA-1111 / DSM 21527 / NCTC 11395 / H)</name>
    <name type="common">Leptospira parva</name>
    <dbReference type="NCBI Taxonomy" id="869212"/>
    <lineage>
        <taxon>Bacteria</taxon>
        <taxon>Pseudomonadati</taxon>
        <taxon>Spirochaetota</taxon>
        <taxon>Spirochaetia</taxon>
        <taxon>Leptospirales</taxon>
        <taxon>Leptospiraceae</taxon>
        <taxon>Turneriella</taxon>
    </lineage>
</organism>
<protein>
    <submittedName>
        <fullName evidence="2">Uncharacterized protein</fullName>
    </submittedName>
</protein>